<accession>A0A9P4PBQ2</accession>
<dbReference type="PANTHER" id="PTHR47643">
    <property type="entry name" value="TPR DOMAIN PROTEIN (AFU_ORTHOLOGUE AFUA_5G12710)"/>
    <property type="match status" value="1"/>
</dbReference>
<dbReference type="SUPFAM" id="SSF82199">
    <property type="entry name" value="SET domain"/>
    <property type="match status" value="1"/>
</dbReference>
<dbReference type="InterPro" id="IPR001214">
    <property type="entry name" value="SET_dom"/>
</dbReference>
<comment type="caution">
    <text evidence="2">The sequence shown here is derived from an EMBL/GenBank/DDBJ whole genome shotgun (WGS) entry which is preliminary data.</text>
</comment>
<dbReference type="InterPro" id="IPR053209">
    <property type="entry name" value="Gramillin-biosynth_MTr"/>
</dbReference>
<dbReference type="AlphaFoldDB" id="A0A9P4PBQ2"/>
<dbReference type="PROSITE" id="PS50280">
    <property type="entry name" value="SET"/>
    <property type="match status" value="1"/>
</dbReference>
<proteinExistence type="predicted"/>
<organism evidence="2 3">
    <name type="scientific">Karstenula rhodostoma CBS 690.94</name>
    <dbReference type="NCBI Taxonomy" id="1392251"/>
    <lineage>
        <taxon>Eukaryota</taxon>
        <taxon>Fungi</taxon>
        <taxon>Dikarya</taxon>
        <taxon>Ascomycota</taxon>
        <taxon>Pezizomycotina</taxon>
        <taxon>Dothideomycetes</taxon>
        <taxon>Pleosporomycetidae</taxon>
        <taxon>Pleosporales</taxon>
        <taxon>Massarineae</taxon>
        <taxon>Didymosphaeriaceae</taxon>
        <taxon>Karstenula</taxon>
    </lineage>
</organism>
<name>A0A9P4PBQ2_9PLEO</name>
<dbReference type="SMART" id="SM00317">
    <property type="entry name" value="SET"/>
    <property type="match status" value="1"/>
</dbReference>
<feature type="domain" description="SET" evidence="1">
    <location>
        <begin position="353"/>
        <end position="540"/>
    </location>
</feature>
<keyword evidence="3" id="KW-1185">Reference proteome</keyword>
<protein>
    <submittedName>
        <fullName evidence="2">SET domain-containing protein</fullName>
    </submittedName>
</protein>
<dbReference type="Proteomes" id="UP000799764">
    <property type="component" value="Unassembled WGS sequence"/>
</dbReference>
<sequence>MKLSAGFRNTYEEVPDLAKKFVNEAPNETGQRPKSKVSRDALVRTHQRHLKLLSEGSVPVRSLVLPKPYPPARGSVHATSTKTVHLGDLQIDSRDRDAVLLLRTITTPYVWSSTVAVVEDETGDVARVTVWNLEDNVVDPIVTKGSIIAIRQPCWTRLVDGGHHIRVDHPSDLVLLRPDDDLVPETWWNDEDLVTNRDPGQCKQDGDMMFLKKRFRQALELYTRGLQYVSNTPDPAAEIDLYRKRCGVSIVLLRLDDAANDLSEAIATHARSTPELSSSELTNASIVKAWLRNRSTEDPLHISSRIPRPLKELAARIKFDVGINQPTPDYNLPVISAYVGPLTLHVDAANYLCDTEVQNTGSHGRGQFAKRDFKEGDLICVEKAFVLPGYFMQDRNSDCLLYSLGDGTAAPRPGAWLFKELVQKLRWNPSLRKEFFDMTDGGYWEEHGWEVAEDEEIPVDVFRVEYIRRLNCFSAPTRSSDLLNQPPNSNPELRNGFWTHASYINHSCLPNTIRTFIGDLRFLRAARDIAAGEELTNQYVAPDIDINERREKFRTTWGFECDCQLCFTDGSVDKGIRKERLGQFEELKSMVMKLGEKGPPTITSLKKTARALREMEALYSPASAEGQGGEDPYATLPRLALVHPSLFLTEAWRSVKNVDRTIEYAIKLLRNFGIIARTEGKELKVDNQAGFVNVETVRALNYLAEGYTSRGEEELANQCLEKARLWYIIITGSEVGSEQFFGDFGL</sequence>
<reference evidence="2" key="1">
    <citation type="journal article" date="2020" name="Stud. Mycol.">
        <title>101 Dothideomycetes genomes: a test case for predicting lifestyles and emergence of pathogens.</title>
        <authorList>
            <person name="Haridas S."/>
            <person name="Albert R."/>
            <person name="Binder M."/>
            <person name="Bloem J."/>
            <person name="Labutti K."/>
            <person name="Salamov A."/>
            <person name="Andreopoulos B."/>
            <person name="Baker S."/>
            <person name="Barry K."/>
            <person name="Bills G."/>
            <person name="Bluhm B."/>
            <person name="Cannon C."/>
            <person name="Castanera R."/>
            <person name="Culley D."/>
            <person name="Daum C."/>
            <person name="Ezra D."/>
            <person name="Gonzalez J."/>
            <person name="Henrissat B."/>
            <person name="Kuo A."/>
            <person name="Liang C."/>
            <person name="Lipzen A."/>
            <person name="Lutzoni F."/>
            <person name="Magnuson J."/>
            <person name="Mondo S."/>
            <person name="Nolan M."/>
            <person name="Ohm R."/>
            <person name="Pangilinan J."/>
            <person name="Park H.-J."/>
            <person name="Ramirez L."/>
            <person name="Alfaro M."/>
            <person name="Sun H."/>
            <person name="Tritt A."/>
            <person name="Yoshinaga Y."/>
            <person name="Zwiers L.-H."/>
            <person name="Turgeon B."/>
            <person name="Goodwin S."/>
            <person name="Spatafora J."/>
            <person name="Crous P."/>
            <person name="Grigoriev I."/>
        </authorList>
    </citation>
    <scope>NUCLEOTIDE SEQUENCE</scope>
    <source>
        <strain evidence="2">CBS 690.94</strain>
    </source>
</reference>
<evidence type="ECO:0000313" key="2">
    <source>
        <dbReference type="EMBL" id="KAF2440987.1"/>
    </source>
</evidence>
<evidence type="ECO:0000259" key="1">
    <source>
        <dbReference type="PROSITE" id="PS50280"/>
    </source>
</evidence>
<dbReference type="OrthoDB" id="438641at2759"/>
<dbReference type="InterPro" id="IPR046341">
    <property type="entry name" value="SET_dom_sf"/>
</dbReference>
<dbReference type="SUPFAM" id="SSF48452">
    <property type="entry name" value="TPR-like"/>
    <property type="match status" value="1"/>
</dbReference>
<evidence type="ECO:0000313" key="3">
    <source>
        <dbReference type="Proteomes" id="UP000799764"/>
    </source>
</evidence>
<dbReference type="InterPro" id="IPR011990">
    <property type="entry name" value="TPR-like_helical_dom_sf"/>
</dbReference>
<dbReference type="CDD" id="cd20071">
    <property type="entry name" value="SET_SMYD"/>
    <property type="match status" value="1"/>
</dbReference>
<dbReference type="PANTHER" id="PTHR47643:SF2">
    <property type="entry name" value="TPR DOMAIN PROTEIN (AFU_ORTHOLOGUE AFUA_5G12710)"/>
    <property type="match status" value="1"/>
</dbReference>
<dbReference type="Gene3D" id="2.170.270.10">
    <property type="entry name" value="SET domain"/>
    <property type="match status" value="1"/>
</dbReference>
<dbReference type="Pfam" id="PF00856">
    <property type="entry name" value="SET"/>
    <property type="match status" value="1"/>
</dbReference>
<dbReference type="EMBL" id="MU001506">
    <property type="protein sequence ID" value="KAF2440987.1"/>
    <property type="molecule type" value="Genomic_DNA"/>
</dbReference>
<gene>
    <name evidence="2" type="ORF">P171DRAFT_475460</name>
</gene>